<gene>
    <name evidence="1" type="ORF">AL548_016865</name>
</gene>
<evidence type="ECO:0000313" key="2">
    <source>
        <dbReference type="Proteomes" id="UP000054370"/>
    </source>
</evidence>
<dbReference type="Proteomes" id="UP000054370">
    <property type="component" value="Unassembled WGS sequence"/>
</dbReference>
<name>A0ABX4WX27_VIBVL</name>
<protein>
    <submittedName>
        <fullName evidence="1">Uncharacterized protein</fullName>
    </submittedName>
</protein>
<evidence type="ECO:0000313" key="1">
    <source>
        <dbReference type="EMBL" id="PNM67771.1"/>
    </source>
</evidence>
<keyword evidence="2" id="KW-1185">Reference proteome</keyword>
<proteinExistence type="predicted"/>
<accession>A0ABX4WX27</accession>
<sequence>MSSLYKFACFDCLVSFNRPALIKGNNYTAWLAESELKHVCPNCGKTLAFMGRNFRSPKRAAVSKWLASKLLWEAGFRYVGSGSHESEALPETPSSAKEFIRLTKHHVQKVSKVQKWD</sequence>
<reference evidence="1" key="1">
    <citation type="submission" date="2017-12" db="EMBL/GenBank/DDBJ databases">
        <title>FDA dAtabase for Regulatory Grade micrObial Sequences (FDA-ARGOS): Supporting development and validation of Infectious Disease Dx tests.</title>
        <authorList>
            <person name="Hoffmann M."/>
            <person name="Allard M."/>
            <person name="Evans P."/>
            <person name="Brown E."/>
            <person name="Tallon L.J."/>
            <person name="Sadzewicz L."/>
            <person name="Sengamalay N."/>
            <person name="Ott S."/>
            <person name="Godinez A."/>
            <person name="Nagaraj S."/>
            <person name="Vavikolanu K."/>
            <person name="Aluvathingal J."/>
            <person name="Nadendla S."/>
            <person name="Hobson J."/>
            <person name="Sichtig H."/>
        </authorList>
    </citation>
    <scope>NUCLEOTIDE SEQUENCE [LARGE SCALE GENOMIC DNA]</scope>
    <source>
        <strain evidence="1">FDAARGOS_118</strain>
    </source>
</reference>
<comment type="caution">
    <text evidence="1">The sequence shown here is derived from an EMBL/GenBank/DDBJ whole genome shotgun (WGS) entry which is preliminary data.</text>
</comment>
<organism evidence="1 2">
    <name type="scientific">Vibrio vulnificus</name>
    <dbReference type="NCBI Taxonomy" id="672"/>
    <lineage>
        <taxon>Bacteria</taxon>
        <taxon>Pseudomonadati</taxon>
        <taxon>Pseudomonadota</taxon>
        <taxon>Gammaproteobacteria</taxon>
        <taxon>Vibrionales</taxon>
        <taxon>Vibrionaceae</taxon>
        <taxon>Vibrio</taxon>
    </lineage>
</organism>
<dbReference type="EMBL" id="LOSH02000004">
    <property type="protein sequence ID" value="PNM67771.1"/>
    <property type="molecule type" value="Genomic_DNA"/>
</dbReference>